<dbReference type="InterPro" id="IPR000916">
    <property type="entry name" value="Bet_v_I/MLP"/>
</dbReference>
<dbReference type="SMART" id="SM01037">
    <property type="entry name" value="Bet_v_1"/>
    <property type="match status" value="1"/>
</dbReference>
<evidence type="ECO:0000256" key="1">
    <source>
        <dbReference type="ARBA" id="ARBA00038242"/>
    </source>
</evidence>
<reference evidence="5" key="1">
    <citation type="journal article" date="2017" name="Plant J.">
        <title>The pomegranate (Punica granatum L.) genome and the genomics of punicalagin biosynthesis.</title>
        <authorList>
            <person name="Qin G."/>
            <person name="Xu C."/>
            <person name="Ming R."/>
            <person name="Tang H."/>
            <person name="Guyot R."/>
            <person name="Kramer E.M."/>
            <person name="Hu Y."/>
            <person name="Yi X."/>
            <person name="Qi Y."/>
            <person name="Xu X."/>
            <person name="Gao Z."/>
            <person name="Pan H."/>
            <person name="Jian J."/>
            <person name="Tian Y."/>
            <person name="Yue Z."/>
            <person name="Xu Y."/>
        </authorList>
    </citation>
    <scope>NUCLEOTIDE SEQUENCE [LARGE SCALE GENOMIC DNA]</scope>
    <source>
        <strain evidence="5">cv. Dabenzi</strain>
    </source>
</reference>
<dbReference type="EMBL" id="MTKT01006319">
    <property type="protein sequence ID" value="OWM62921.1"/>
    <property type="molecule type" value="Genomic_DNA"/>
</dbReference>
<organism evidence="3 5">
    <name type="scientific">Punica granatum</name>
    <name type="common">Pomegranate</name>
    <dbReference type="NCBI Taxonomy" id="22663"/>
    <lineage>
        <taxon>Eukaryota</taxon>
        <taxon>Viridiplantae</taxon>
        <taxon>Streptophyta</taxon>
        <taxon>Embryophyta</taxon>
        <taxon>Tracheophyta</taxon>
        <taxon>Spermatophyta</taxon>
        <taxon>Magnoliopsida</taxon>
        <taxon>eudicotyledons</taxon>
        <taxon>Gunneridae</taxon>
        <taxon>Pentapetalae</taxon>
        <taxon>rosids</taxon>
        <taxon>malvids</taxon>
        <taxon>Myrtales</taxon>
        <taxon>Lythraceae</taxon>
        <taxon>Punica</taxon>
    </lineage>
</organism>
<comment type="caution">
    <text evidence="3">The sequence shown here is derived from an EMBL/GenBank/DDBJ whole genome shotgun (WGS) entry which is preliminary data.</text>
</comment>
<gene>
    <name evidence="3" type="ORF">CDL15_Pgr020215</name>
    <name evidence="4" type="ORF">CRG98_028051</name>
</gene>
<dbReference type="AlphaFoldDB" id="A0A218VSD2"/>
<dbReference type="GeneID" id="116213096"/>
<dbReference type="GO" id="GO:0006952">
    <property type="term" value="P:defense response"/>
    <property type="evidence" value="ECO:0007669"/>
    <property type="project" value="InterPro"/>
</dbReference>
<proteinExistence type="inferred from homology"/>
<accession>A0A218VSD2</accession>
<evidence type="ECO:0000259" key="2">
    <source>
        <dbReference type="SMART" id="SM01037"/>
    </source>
</evidence>
<dbReference type="InterPro" id="IPR023393">
    <property type="entry name" value="START-like_dom_sf"/>
</dbReference>
<protein>
    <recommendedName>
        <fullName evidence="2">Bet v I/Major latex protein domain-containing protein</fullName>
    </recommendedName>
</protein>
<reference evidence="3" key="2">
    <citation type="submission" date="2017-06" db="EMBL/GenBank/DDBJ databases">
        <title>The pomegranate genome and the genomics of punicalagin biosynthesis.</title>
        <authorList>
            <person name="Xu C."/>
        </authorList>
    </citation>
    <scope>NUCLEOTIDE SEQUENCE [LARGE SCALE GENOMIC DNA]</scope>
    <source>
        <tissue evidence="3">Fresh leaf</tissue>
    </source>
</reference>
<dbReference type="Proteomes" id="UP000197138">
    <property type="component" value="Unassembled WGS sequence"/>
</dbReference>
<comment type="similarity">
    <text evidence="1">Belongs to the MLP family.</text>
</comment>
<evidence type="ECO:0000313" key="5">
    <source>
        <dbReference type="Proteomes" id="UP000197138"/>
    </source>
</evidence>
<dbReference type="OrthoDB" id="1567931at2759"/>
<dbReference type="STRING" id="22663.A0A218VSD2"/>
<dbReference type="InterPro" id="IPR052006">
    <property type="entry name" value="MLP-like"/>
</dbReference>
<reference evidence="4 6" key="3">
    <citation type="submission" date="2017-11" db="EMBL/GenBank/DDBJ databases">
        <title>De-novo sequencing of pomegranate (Punica granatum L.) genome.</title>
        <authorList>
            <person name="Akparov Z."/>
            <person name="Amiraslanov A."/>
            <person name="Hajiyeva S."/>
            <person name="Abbasov M."/>
            <person name="Kaur K."/>
            <person name="Hamwieh A."/>
            <person name="Solovyev V."/>
            <person name="Salamov A."/>
            <person name="Braich B."/>
            <person name="Kosarev P."/>
            <person name="Mahmoud A."/>
            <person name="Hajiyev E."/>
            <person name="Babayeva S."/>
            <person name="Izzatullayeva V."/>
            <person name="Mammadov A."/>
            <person name="Mammadov A."/>
            <person name="Sharifova S."/>
            <person name="Ojaghi J."/>
            <person name="Eynullazada K."/>
            <person name="Bayramov B."/>
            <person name="Abdulazimova A."/>
            <person name="Shahmuradov I."/>
        </authorList>
    </citation>
    <scope>NUCLEOTIDE SEQUENCE [LARGE SCALE GENOMIC DNA]</scope>
    <source>
        <strain evidence="4">AG2017</strain>
        <strain evidence="6">cv. AG2017</strain>
        <tissue evidence="4">Leaf</tissue>
    </source>
</reference>
<dbReference type="Proteomes" id="UP000233551">
    <property type="component" value="Unassembled WGS sequence"/>
</dbReference>
<sequence length="147" mass="16659">MAQILSISMQVEIKSRADVFYGFLKDKVPQYPQLYPEAIKGFKFLEGSDEVRDGAVVCYEYGLGGSTMTIKEKLEVNESSKSINFVMMEGDVLKLYNSIKYKFQVNSGYVKVDIEFEKASEDTPNPDGYIDMISELIKRLETCLCST</sequence>
<name>A0A218VSD2_PUNGR</name>
<dbReference type="Gene3D" id="3.30.530.20">
    <property type="match status" value="1"/>
</dbReference>
<dbReference type="PANTHER" id="PTHR31338:SF16">
    <property type="entry name" value="POLYKETIDE CYCLASE_DEHYDRASE AND LIPID TRANSPORT SUPERFAMILY PROTEIN"/>
    <property type="match status" value="1"/>
</dbReference>
<dbReference type="EMBL" id="PGOL01002006">
    <property type="protein sequence ID" value="PKI51491.1"/>
    <property type="molecule type" value="Genomic_DNA"/>
</dbReference>
<evidence type="ECO:0000313" key="6">
    <source>
        <dbReference type="Proteomes" id="UP000233551"/>
    </source>
</evidence>
<keyword evidence="6" id="KW-1185">Reference proteome</keyword>
<dbReference type="Pfam" id="PF00407">
    <property type="entry name" value="Bet_v_1"/>
    <property type="match status" value="1"/>
</dbReference>
<dbReference type="SUPFAM" id="SSF55961">
    <property type="entry name" value="Bet v1-like"/>
    <property type="match status" value="1"/>
</dbReference>
<evidence type="ECO:0000313" key="3">
    <source>
        <dbReference type="EMBL" id="OWM62921.1"/>
    </source>
</evidence>
<feature type="domain" description="Bet v I/Major latex protein" evidence="2">
    <location>
        <begin position="2"/>
        <end position="147"/>
    </location>
</feature>
<evidence type="ECO:0000313" key="4">
    <source>
        <dbReference type="EMBL" id="PKI51491.1"/>
    </source>
</evidence>
<dbReference type="PANTHER" id="PTHR31338">
    <property type="entry name" value="POLYKETIDE CYCLASE/DEHYDRASE AND LIPID TRANSPORT SUPERFAMILY PROTEIN"/>
    <property type="match status" value="1"/>
</dbReference>